<dbReference type="GO" id="GO:0003723">
    <property type="term" value="F:RNA binding"/>
    <property type="evidence" value="ECO:0007669"/>
    <property type="project" value="InterPro"/>
</dbReference>
<protein>
    <submittedName>
        <fullName evidence="3">Uncharacterized protein</fullName>
    </submittedName>
</protein>
<organism evidence="3 4">
    <name type="scientific">Bordetella genomosp. 1</name>
    <dbReference type="NCBI Taxonomy" id="1395607"/>
    <lineage>
        <taxon>Bacteria</taxon>
        <taxon>Pseudomonadati</taxon>
        <taxon>Pseudomonadota</taxon>
        <taxon>Betaproteobacteria</taxon>
        <taxon>Burkholderiales</taxon>
        <taxon>Alcaligenaceae</taxon>
        <taxon>Bordetella</taxon>
    </lineage>
</organism>
<dbReference type="GO" id="GO:0016787">
    <property type="term" value="F:hydrolase activity"/>
    <property type="evidence" value="ECO:0007669"/>
    <property type="project" value="UniProtKB-KW"/>
</dbReference>
<dbReference type="InterPro" id="IPR016191">
    <property type="entry name" value="Ribonuclease/ribotoxin"/>
</dbReference>
<comment type="caution">
    <text evidence="3">The sequence shown here is derived from an EMBL/GenBank/DDBJ whole genome shotgun (WGS) entry which is preliminary data.</text>
</comment>
<dbReference type="Proteomes" id="UP000217005">
    <property type="component" value="Unassembled WGS sequence"/>
</dbReference>
<evidence type="ECO:0000256" key="1">
    <source>
        <dbReference type="ARBA" id="ARBA00022722"/>
    </source>
</evidence>
<reference evidence="3 4" key="1">
    <citation type="submission" date="2017-05" db="EMBL/GenBank/DDBJ databases">
        <title>Complete and WGS of Bordetella genogroups.</title>
        <authorList>
            <person name="Spilker T."/>
            <person name="LiPuma J."/>
        </authorList>
    </citation>
    <scope>NUCLEOTIDE SEQUENCE [LARGE SCALE GENOMIC DNA]</scope>
    <source>
        <strain evidence="3 4">AU17610</strain>
    </source>
</reference>
<name>A0A261S6D9_9BORD</name>
<dbReference type="Gene3D" id="3.10.450.30">
    <property type="entry name" value="Microbial ribonucleases"/>
    <property type="match status" value="1"/>
</dbReference>
<accession>A0A261S6D9</accession>
<dbReference type="Pfam" id="PF00545">
    <property type="entry name" value="Ribonuclease"/>
    <property type="match status" value="1"/>
</dbReference>
<dbReference type="SUPFAM" id="SSF53933">
    <property type="entry name" value="Microbial ribonucleases"/>
    <property type="match status" value="1"/>
</dbReference>
<evidence type="ECO:0000256" key="2">
    <source>
        <dbReference type="ARBA" id="ARBA00022801"/>
    </source>
</evidence>
<sequence>MNAIASQRLEGPEPDAEGIQQPVAVAENGLGLPQRPTVHYAEYVHPTPGISGPGPQRLVVGKGGEVYYTADHYKTFYQDCKVGEENGAIYIY</sequence>
<proteinExistence type="predicted"/>
<dbReference type="InterPro" id="IPR000026">
    <property type="entry name" value="N1-like"/>
</dbReference>
<dbReference type="EMBL" id="NEVL01000004">
    <property type="protein sequence ID" value="OZI32944.1"/>
    <property type="molecule type" value="Genomic_DNA"/>
</dbReference>
<keyword evidence="2" id="KW-0378">Hydrolase</keyword>
<keyword evidence="1" id="KW-0540">Nuclease</keyword>
<evidence type="ECO:0000313" key="4">
    <source>
        <dbReference type="Proteomes" id="UP000217005"/>
    </source>
</evidence>
<dbReference type="AlphaFoldDB" id="A0A261S6D9"/>
<dbReference type="OrthoDB" id="8664388at2"/>
<dbReference type="GO" id="GO:0004521">
    <property type="term" value="F:RNA endonuclease activity"/>
    <property type="evidence" value="ECO:0007669"/>
    <property type="project" value="InterPro"/>
</dbReference>
<evidence type="ECO:0000313" key="3">
    <source>
        <dbReference type="EMBL" id="OZI32944.1"/>
    </source>
</evidence>
<dbReference type="CDD" id="cd11586">
    <property type="entry name" value="VbhA_like"/>
    <property type="match status" value="1"/>
</dbReference>
<gene>
    <name evidence="3" type="ORF">CEG14_18895</name>
</gene>
<dbReference type="InterPro" id="IPR033788">
    <property type="entry name" value="VbhA-like"/>
</dbReference>